<evidence type="ECO:0000256" key="1">
    <source>
        <dbReference type="SAM" id="MobiDB-lite"/>
    </source>
</evidence>
<evidence type="ECO:0000313" key="2">
    <source>
        <dbReference type="EMBL" id="CAD8988349.1"/>
    </source>
</evidence>
<accession>A0A7S1HR76</accession>
<reference evidence="2" key="1">
    <citation type="submission" date="2021-01" db="EMBL/GenBank/DDBJ databases">
        <authorList>
            <person name="Corre E."/>
            <person name="Pelletier E."/>
            <person name="Niang G."/>
            <person name="Scheremetjew M."/>
            <person name="Finn R."/>
            <person name="Kale V."/>
            <person name="Holt S."/>
            <person name="Cochrane G."/>
            <person name="Meng A."/>
            <person name="Brown T."/>
            <person name="Cohen L."/>
        </authorList>
    </citation>
    <scope>NUCLEOTIDE SEQUENCE</scope>
    <source>
        <strain evidence="2">RCC1383</strain>
    </source>
</reference>
<name>A0A7S1HR76_9EUKA</name>
<protein>
    <submittedName>
        <fullName evidence="2">Uncharacterized protein</fullName>
    </submittedName>
</protein>
<organism evidence="2">
    <name type="scientific">Phaeocystis cordata</name>
    <dbReference type="NCBI Taxonomy" id="118079"/>
    <lineage>
        <taxon>Eukaryota</taxon>
        <taxon>Haptista</taxon>
        <taxon>Haptophyta</taxon>
        <taxon>Prymnesiophyceae</taxon>
        <taxon>Phaeocystales</taxon>
        <taxon>Phaeocystaceae</taxon>
        <taxon>Phaeocystis</taxon>
    </lineage>
</organism>
<dbReference type="EMBL" id="HBFZ01001699">
    <property type="protein sequence ID" value="CAD8988349.1"/>
    <property type="molecule type" value="Transcribed_RNA"/>
</dbReference>
<proteinExistence type="predicted"/>
<feature type="region of interest" description="Disordered" evidence="1">
    <location>
        <begin position="54"/>
        <end position="84"/>
    </location>
</feature>
<dbReference type="AlphaFoldDB" id="A0A7S1HR76"/>
<sequence length="152" mass="16743">MKSRAPFPYDGIEVYFQTSSRECVPRKTFGFTSPDEMFVVDGCEGQFIAYHSQQQQQQRGGGGGAKIKSLEGGEGEAEMSAEMSEASDFTIVDCRGDARRKPAYAQTVQRRRWWCLFLCKTSGDDPDGFYTCPVTPAAQGALLPSVSEDQGE</sequence>
<gene>
    <name evidence="2" type="ORF">PCOR1465_LOCUS1138</name>
</gene>